<dbReference type="GO" id="GO:0005774">
    <property type="term" value="C:vacuolar membrane"/>
    <property type="evidence" value="ECO:0007669"/>
    <property type="project" value="TreeGrafter"/>
</dbReference>
<proteinExistence type="inferred from homology"/>
<dbReference type="InterPro" id="IPR000744">
    <property type="entry name" value="NSF_attach"/>
</dbReference>
<sequence>MSKNPEQLVAEADKLLKKGWFSFLSPDNHDKAHDALFSAGTQYKAMGDFANAARVFERAADLCRKHKNEIDLVVDLEEAARCYVKALNTDLAVRLYEDIIEFYDKKRQNTKAAKACMSVSEIYEGQEEAAVWLERAAKYHEAQGSHTMASDAQKSMADLMMKKNKYEDAFKLYDQLARKALEDRVSRLGARNLFFMALLAQLSTITANAISVGVDALRERFTFYQELDPQFSEHTREHMLISGVIEALEAESLEKMKDAIDSYSKICTVNDTKDAVFTKATKLLEGRGESIL</sequence>
<dbReference type="GO" id="GO:0035494">
    <property type="term" value="P:SNARE complex disassembly"/>
    <property type="evidence" value="ECO:0007669"/>
    <property type="project" value="TreeGrafter"/>
</dbReference>
<dbReference type="SUPFAM" id="SSF48452">
    <property type="entry name" value="TPR-like"/>
    <property type="match status" value="1"/>
</dbReference>
<keyword evidence="2" id="KW-0813">Transport</keyword>
<dbReference type="GO" id="GO:0005483">
    <property type="term" value="F:soluble NSF attachment protein activity"/>
    <property type="evidence" value="ECO:0007669"/>
    <property type="project" value="TreeGrafter"/>
</dbReference>
<comment type="similarity">
    <text evidence="1">Belongs to the SNAP family.</text>
</comment>
<keyword evidence="4" id="KW-0802">TPR repeat</keyword>
<dbReference type="InterPro" id="IPR011990">
    <property type="entry name" value="TPR-like_helical_dom_sf"/>
</dbReference>
<protein>
    <submittedName>
        <fullName evidence="5">Uncharacterized protein TCIL3000_11_16000</fullName>
    </submittedName>
</protein>
<dbReference type="AlphaFoldDB" id="G0V367"/>
<dbReference type="PANTHER" id="PTHR13768:SF41">
    <property type="entry name" value="SOLUBLE N-ETHYLMALEIMIDE SENSITIVE FACTOR (NSF) ATTACHMENT PROTEIN"/>
    <property type="match status" value="1"/>
</dbReference>
<dbReference type="GO" id="GO:0019905">
    <property type="term" value="F:syntaxin binding"/>
    <property type="evidence" value="ECO:0007669"/>
    <property type="project" value="TreeGrafter"/>
</dbReference>
<reference evidence="5" key="1">
    <citation type="journal article" date="2012" name="Proc. Natl. Acad. Sci. U.S.A.">
        <title>Antigenic diversity is generated by distinct evolutionary mechanisms in African trypanosome species.</title>
        <authorList>
            <person name="Jackson A.P."/>
            <person name="Berry A."/>
            <person name="Aslett M."/>
            <person name="Allison H.C."/>
            <person name="Burton P."/>
            <person name="Vavrova-Anderson J."/>
            <person name="Brown R."/>
            <person name="Browne H."/>
            <person name="Corton N."/>
            <person name="Hauser H."/>
            <person name="Gamble J."/>
            <person name="Gilderthorp R."/>
            <person name="Marcello L."/>
            <person name="McQuillan J."/>
            <person name="Otto T.D."/>
            <person name="Quail M.A."/>
            <person name="Sanders M.J."/>
            <person name="van Tonder A."/>
            <person name="Ginger M.L."/>
            <person name="Field M.C."/>
            <person name="Barry J.D."/>
            <person name="Hertz-Fowler C."/>
            <person name="Berriman M."/>
        </authorList>
    </citation>
    <scope>NUCLEOTIDE SEQUENCE</scope>
    <source>
        <strain evidence="5">IL3000</strain>
    </source>
</reference>
<evidence type="ECO:0000256" key="1">
    <source>
        <dbReference type="ARBA" id="ARBA00010050"/>
    </source>
</evidence>
<feature type="repeat" description="TPR" evidence="4">
    <location>
        <begin position="33"/>
        <end position="66"/>
    </location>
</feature>
<evidence type="ECO:0000256" key="2">
    <source>
        <dbReference type="ARBA" id="ARBA00022448"/>
    </source>
</evidence>
<dbReference type="EMBL" id="HE575324">
    <property type="protein sequence ID" value="CCC96090.1"/>
    <property type="molecule type" value="Genomic_DNA"/>
</dbReference>
<dbReference type="GO" id="GO:0006886">
    <property type="term" value="P:intracellular protein transport"/>
    <property type="evidence" value="ECO:0007669"/>
    <property type="project" value="InterPro"/>
</dbReference>
<evidence type="ECO:0000256" key="3">
    <source>
        <dbReference type="ARBA" id="ARBA00022927"/>
    </source>
</evidence>
<dbReference type="GO" id="GO:0031201">
    <property type="term" value="C:SNARE complex"/>
    <property type="evidence" value="ECO:0007669"/>
    <property type="project" value="TreeGrafter"/>
</dbReference>
<dbReference type="VEuPathDB" id="TriTrypDB:TcIL3000.11.16000"/>
<organism evidence="5">
    <name type="scientific">Trypanosoma congolense (strain IL3000)</name>
    <dbReference type="NCBI Taxonomy" id="1068625"/>
    <lineage>
        <taxon>Eukaryota</taxon>
        <taxon>Discoba</taxon>
        <taxon>Euglenozoa</taxon>
        <taxon>Kinetoplastea</taxon>
        <taxon>Metakinetoplastina</taxon>
        <taxon>Trypanosomatida</taxon>
        <taxon>Trypanosomatidae</taxon>
        <taxon>Trypanosoma</taxon>
        <taxon>Nannomonas</taxon>
    </lineage>
</organism>
<name>G0V367_TRYCI</name>
<dbReference type="PROSITE" id="PS50005">
    <property type="entry name" value="TPR"/>
    <property type="match status" value="1"/>
</dbReference>
<gene>
    <name evidence="5" type="ORF">TCIL3000_11_16000</name>
</gene>
<dbReference type="Gene3D" id="1.25.40.10">
    <property type="entry name" value="Tetratricopeptide repeat domain"/>
    <property type="match status" value="1"/>
</dbReference>
<evidence type="ECO:0000313" key="5">
    <source>
        <dbReference type="EMBL" id="CCC96090.1"/>
    </source>
</evidence>
<dbReference type="InterPro" id="IPR019734">
    <property type="entry name" value="TPR_rpt"/>
</dbReference>
<accession>G0V367</accession>
<evidence type="ECO:0000256" key="4">
    <source>
        <dbReference type="PROSITE-ProRule" id="PRU00339"/>
    </source>
</evidence>
<keyword evidence="3" id="KW-0653">Protein transport</keyword>
<dbReference type="PANTHER" id="PTHR13768">
    <property type="entry name" value="SOLUBLE NSF ATTACHMENT PROTEIN SNAP"/>
    <property type="match status" value="1"/>
</dbReference>
<dbReference type="Pfam" id="PF14938">
    <property type="entry name" value="SNAP"/>
    <property type="match status" value="1"/>
</dbReference>